<dbReference type="InterPro" id="IPR000994">
    <property type="entry name" value="Pept_M24"/>
</dbReference>
<name>A0A0F9NH07_9ZZZZ</name>
<dbReference type="Pfam" id="PF00557">
    <property type="entry name" value="Peptidase_M24"/>
    <property type="match status" value="1"/>
</dbReference>
<comment type="caution">
    <text evidence="3">The sequence shown here is derived from an EMBL/GenBank/DDBJ whole genome shotgun (WGS) entry which is preliminary data.</text>
</comment>
<dbReference type="InterPro" id="IPR029149">
    <property type="entry name" value="Creatin/AminoP/Spt16_N"/>
</dbReference>
<proteinExistence type="predicted"/>
<accession>A0A0F9NH07</accession>
<sequence length="424" mass="46809">MHRRDFLKISAGAAGAAFASVSCGTQKDKSSAGSGQDMFSELRPMTEDVVPISDEERQGRLEEARRLMVATAIRAIYLEAGTSMFYFTGVRWWNSERMFALVIPVKGDIGWVCPAFEEDRAYEQIRFGKDIRTWEEDESPYKRVAEILRDRGIQEGKVGIEERVRFFLYNGIKKEAPHLEYVSADPVTIGCRVIKSPTEIALMQKANDITINAYKASIARLEKGMTKNDFRAISSAAHRALGVDGGIGAQIAEASANPHGSIKYIELKEGDIVLMDGGCGVDGYRSDISRTIVFGEPSKRQKEIWALAKKAQTAVFAKAGVGVPCEDVDAAARQVYIDHGLPGGYELPGCPHRAGHGIGLDGHEWIYLVKGNKKPMKPGMCFTNEPMLVIPGEFGVRLEDDFYITEEGPHYFTMPSPSIDQPFA</sequence>
<evidence type="ECO:0000259" key="2">
    <source>
        <dbReference type="Pfam" id="PF01321"/>
    </source>
</evidence>
<dbReference type="Pfam" id="PF01321">
    <property type="entry name" value="Creatinase_N"/>
    <property type="match status" value="1"/>
</dbReference>
<protein>
    <recommendedName>
        <fullName evidence="4">Peptidase M24 domain-containing protein</fullName>
    </recommendedName>
</protein>
<dbReference type="PANTHER" id="PTHR46112">
    <property type="entry name" value="AMINOPEPTIDASE"/>
    <property type="match status" value="1"/>
</dbReference>
<feature type="domain" description="Creatinase N-terminal" evidence="2">
    <location>
        <begin position="60"/>
        <end position="194"/>
    </location>
</feature>
<organism evidence="3">
    <name type="scientific">marine sediment metagenome</name>
    <dbReference type="NCBI Taxonomy" id="412755"/>
    <lineage>
        <taxon>unclassified sequences</taxon>
        <taxon>metagenomes</taxon>
        <taxon>ecological metagenomes</taxon>
    </lineage>
</organism>
<dbReference type="PANTHER" id="PTHR46112:SF3">
    <property type="entry name" value="AMINOPEPTIDASE YPDF"/>
    <property type="match status" value="1"/>
</dbReference>
<feature type="domain" description="Peptidase M24" evidence="1">
    <location>
        <begin position="202"/>
        <end position="406"/>
    </location>
</feature>
<dbReference type="SUPFAM" id="SSF55920">
    <property type="entry name" value="Creatinase/aminopeptidase"/>
    <property type="match status" value="1"/>
</dbReference>
<dbReference type="EMBL" id="LAZR01003542">
    <property type="protein sequence ID" value="KKN17239.1"/>
    <property type="molecule type" value="Genomic_DNA"/>
</dbReference>
<evidence type="ECO:0000313" key="3">
    <source>
        <dbReference type="EMBL" id="KKN17239.1"/>
    </source>
</evidence>
<dbReference type="Gene3D" id="3.90.230.10">
    <property type="entry name" value="Creatinase/methionine aminopeptidase superfamily"/>
    <property type="match status" value="1"/>
</dbReference>
<dbReference type="Gene3D" id="3.40.350.10">
    <property type="entry name" value="Creatinase/prolidase N-terminal domain"/>
    <property type="match status" value="1"/>
</dbReference>
<dbReference type="InterPro" id="IPR050659">
    <property type="entry name" value="Peptidase_M24B"/>
</dbReference>
<evidence type="ECO:0008006" key="4">
    <source>
        <dbReference type="Google" id="ProtNLM"/>
    </source>
</evidence>
<dbReference type="PROSITE" id="PS51257">
    <property type="entry name" value="PROKAR_LIPOPROTEIN"/>
    <property type="match status" value="1"/>
</dbReference>
<reference evidence="3" key="1">
    <citation type="journal article" date="2015" name="Nature">
        <title>Complex archaea that bridge the gap between prokaryotes and eukaryotes.</title>
        <authorList>
            <person name="Spang A."/>
            <person name="Saw J.H."/>
            <person name="Jorgensen S.L."/>
            <person name="Zaremba-Niedzwiedzka K."/>
            <person name="Martijn J."/>
            <person name="Lind A.E."/>
            <person name="van Eijk R."/>
            <person name="Schleper C."/>
            <person name="Guy L."/>
            <person name="Ettema T.J."/>
        </authorList>
    </citation>
    <scope>NUCLEOTIDE SEQUENCE</scope>
</reference>
<evidence type="ECO:0000259" key="1">
    <source>
        <dbReference type="Pfam" id="PF00557"/>
    </source>
</evidence>
<dbReference type="SUPFAM" id="SSF53092">
    <property type="entry name" value="Creatinase/prolidase N-terminal domain"/>
    <property type="match status" value="1"/>
</dbReference>
<dbReference type="InterPro" id="IPR036005">
    <property type="entry name" value="Creatinase/aminopeptidase-like"/>
</dbReference>
<dbReference type="InterPro" id="IPR000587">
    <property type="entry name" value="Creatinase_N"/>
</dbReference>
<gene>
    <name evidence="3" type="ORF">LCGC14_0967850</name>
</gene>
<dbReference type="AlphaFoldDB" id="A0A0F9NH07"/>